<dbReference type="Proteomes" id="UP000309174">
    <property type="component" value="Unassembled WGS sequence"/>
</dbReference>
<feature type="compositionally biased region" description="Polar residues" evidence="1">
    <location>
        <begin position="44"/>
        <end position="60"/>
    </location>
</feature>
<dbReference type="GO" id="GO:0016787">
    <property type="term" value="F:hydrolase activity"/>
    <property type="evidence" value="ECO:0007669"/>
    <property type="project" value="UniProtKB-KW"/>
</dbReference>
<dbReference type="InterPro" id="IPR029058">
    <property type="entry name" value="AB_hydrolase_fold"/>
</dbReference>
<feature type="region of interest" description="Disordered" evidence="1">
    <location>
        <begin position="34"/>
        <end position="66"/>
    </location>
</feature>
<comment type="caution">
    <text evidence="5">The sequence shown here is derived from an EMBL/GenBank/DDBJ whole genome shotgun (WGS) entry which is preliminary data.</text>
</comment>
<dbReference type="InterPro" id="IPR006311">
    <property type="entry name" value="TAT_signal"/>
</dbReference>
<dbReference type="InterPro" id="IPR013595">
    <property type="entry name" value="Pept_S33_TAP-like_C"/>
</dbReference>
<dbReference type="SUPFAM" id="SSF53474">
    <property type="entry name" value="alpha/beta-Hydrolases"/>
    <property type="match status" value="1"/>
</dbReference>
<proteinExistence type="predicted"/>
<accession>A0A5C4J8X6</accession>
<sequence length="522" mass="56427">MSRATRRTAWTLTAAVAAGAMMITPALAAPVRTATATTTGGNASDPTASDPTATSRNTSGGKALGQPFGRIEWRACTETEFQGMRCGTMRVPVDWSEPGGARLELALVRRPADDQARRVGTLMLNNGVGRSAIEQLRLAMRTGLPRIAGDMTKRFDLVALDPRGVGRSTPIRCAEPLRPAGVSYFPKDRQAFQTLVTHNRALARGCIRQNGDLMANVDITSVARDFEAVREGLGERQLNWYGILYSNLLGRTYADLFPGRLRTMFLDTALDDTGSPLRRIFNEAAAAEQSFNRFAAWCTGSPDCVLRGRDVAAEYDTLVARADRSPIPVAGGAHRPLTGEDIRVATQEFMNVSFIQWPALAKAIAKAQAGDASEFTRNPDRTLDLVQAQVPTCLDTSRPVRTFQQVAQVRKRLAEISPHLGGAVSSWNRYAGCIGWPIDAKPVHSGGKVWGAPPALVVQSTHQALALHSEGRALASQLPGSVVLSREGDDYSMFLVSQCVRDAGNRYLIDRALPKPGTVCTN</sequence>
<evidence type="ECO:0000256" key="2">
    <source>
        <dbReference type="SAM" id="SignalP"/>
    </source>
</evidence>
<reference evidence="5 6" key="1">
    <citation type="submission" date="2019-05" db="EMBL/GenBank/DDBJ databases">
        <title>Draft genome sequence of Actinomadura sp. 14C53.</title>
        <authorList>
            <person name="Saricaoglu S."/>
            <person name="Isik K."/>
        </authorList>
    </citation>
    <scope>NUCLEOTIDE SEQUENCE [LARGE SCALE GENOMIC DNA]</scope>
    <source>
        <strain evidence="5 6">14C53</strain>
    </source>
</reference>
<dbReference type="RefSeq" id="WP_138647100.1">
    <property type="nucleotide sequence ID" value="NZ_VCKW01000117.1"/>
</dbReference>
<dbReference type="Pfam" id="PF08386">
    <property type="entry name" value="Abhydrolase_4"/>
    <property type="match status" value="1"/>
</dbReference>
<dbReference type="AlphaFoldDB" id="A0A5C4J8X6"/>
<feature type="domain" description="Peptidase S33 tripeptidyl aminopeptidase-like C-terminal" evidence="4">
    <location>
        <begin position="423"/>
        <end position="520"/>
    </location>
</feature>
<evidence type="ECO:0000313" key="5">
    <source>
        <dbReference type="EMBL" id="TMQ95565.1"/>
    </source>
</evidence>
<evidence type="ECO:0000259" key="3">
    <source>
        <dbReference type="Pfam" id="PF00561"/>
    </source>
</evidence>
<keyword evidence="2" id="KW-0732">Signal</keyword>
<dbReference type="InterPro" id="IPR000073">
    <property type="entry name" value="AB_hydrolase_1"/>
</dbReference>
<feature type="signal peptide" evidence="2">
    <location>
        <begin position="1"/>
        <end position="28"/>
    </location>
</feature>
<protein>
    <submittedName>
        <fullName evidence="5">Alpha/beta hydrolase</fullName>
    </submittedName>
</protein>
<gene>
    <name evidence="5" type="ORF">ETD83_22365</name>
</gene>
<dbReference type="Gene3D" id="3.40.50.1820">
    <property type="entry name" value="alpha/beta hydrolase"/>
    <property type="match status" value="1"/>
</dbReference>
<evidence type="ECO:0000259" key="4">
    <source>
        <dbReference type="Pfam" id="PF08386"/>
    </source>
</evidence>
<keyword evidence="5" id="KW-0378">Hydrolase</keyword>
<name>A0A5C4J8X6_9ACTN</name>
<evidence type="ECO:0000256" key="1">
    <source>
        <dbReference type="SAM" id="MobiDB-lite"/>
    </source>
</evidence>
<feature type="domain" description="AB hydrolase-1" evidence="3">
    <location>
        <begin position="153"/>
        <end position="313"/>
    </location>
</feature>
<dbReference type="EMBL" id="VCKW01000117">
    <property type="protein sequence ID" value="TMQ95565.1"/>
    <property type="molecule type" value="Genomic_DNA"/>
</dbReference>
<keyword evidence="6" id="KW-1185">Reference proteome</keyword>
<feature type="compositionally biased region" description="Low complexity" evidence="1">
    <location>
        <begin position="34"/>
        <end position="43"/>
    </location>
</feature>
<organism evidence="5 6">
    <name type="scientific">Actinomadura soli</name>
    <dbReference type="NCBI Taxonomy" id="2508997"/>
    <lineage>
        <taxon>Bacteria</taxon>
        <taxon>Bacillati</taxon>
        <taxon>Actinomycetota</taxon>
        <taxon>Actinomycetes</taxon>
        <taxon>Streptosporangiales</taxon>
        <taxon>Thermomonosporaceae</taxon>
        <taxon>Actinomadura</taxon>
    </lineage>
</organism>
<feature type="chain" id="PRO_5022867863" evidence="2">
    <location>
        <begin position="29"/>
        <end position="522"/>
    </location>
</feature>
<dbReference type="OrthoDB" id="3930934at2"/>
<dbReference type="Pfam" id="PF00561">
    <property type="entry name" value="Abhydrolase_1"/>
    <property type="match status" value="1"/>
</dbReference>
<dbReference type="PROSITE" id="PS51318">
    <property type="entry name" value="TAT"/>
    <property type="match status" value="1"/>
</dbReference>
<evidence type="ECO:0000313" key="6">
    <source>
        <dbReference type="Proteomes" id="UP000309174"/>
    </source>
</evidence>